<dbReference type="AlphaFoldDB" id="A0A9P0HJU1"/>
<evidence type="ECO:0000256" key="3">
    <source>
        <dbReference type="ARBA" id="ARBA00007811"/>
    </source>
</evidence>
<comment type="function">
    <text evidence="14">Catalyzes the third of the four reactions of the long-chain fatty acids elongation cycle. This endoplasmic reticulum-bound enzymatic process, allows the addition of two carbons to the chain of long- and very long-chain fatty acids/VLCFAs per cycle. This enzyme catalyzes the dehydration of the 3-hydroxyacyl-CoA intermediate into trans-2,3-enoyl-CoA, within each cycle of fatty acid elongation. Thereby, it participates to the production of VLCFAs of different chain lengths that are involved in multiple biological processes as precursors of membrane lipids and lipid mediators.</text>
</comment>
<dbReference type="EMBL" id="OV725081">
    <property type="protein sequence ID" value="CAH1403351.1"/>
    <property type="molecule type" value="Genomic_DNA"/>
</dbReference>
<evidence type="ECO:0000256" key="7">
    <source>
        <dbReference type="ARBA" id="ARBA00022832"/>
    </source>
</evidence>
<evidence type="ECO:0000256" key="9">
    <source>
        <dbReference type="ARBA" id="ARBA00023098"/>
    </source>
</evidence>
<feature type="transmembrane region" description="Helical" evidence="14">
    <location>
        <begin position="86"/>
        <end position="107"/>
    </location>
</feature>
<evidence type="ECO:0000313" key="16">
    <source>
        <dbReference type="Proteomes" id="UP001152798"/>
    </source>
</evidence>
<dbReference type="GO" id="GO:0042761">
    <property type="term" value="P:very long-chain fatty acid biosynthetic process"/>
    <property type="evidence" value="ECO:0007669"/>
    <property type="project" value="TreeGrafter"/>
</dbReference>
<reference evidence="15" key="1">
    <citation type="submission" date="2022-01" db="EMBL/GenBank/DDBJ databases">
        <authorList>
            <person name="King R."/>
        </authorList>
    </citation>
    <scope>NUCLEOTIDE SEQUENCE</scope>
</reference>
<dbReference type="PANTHER" id="PTHR11035">
    <property type="entry name" value="VERY-LONG-CHAIN (3R)-3-HYDROXYACYL-COA DEHYDRATASE"/>
    <property type="match status" value="1"/>
</dbReference>
<evidence type="ECO:0000256" key="10">
    <source>
        <dbReference type="ARBA" id="ARBA00023136"/>
    </source>
</evidence>
<evidence type="ECO:0000256" key="11">
    <source>
        <dbReference type="ARBA" id="ARBA00023160"/>
    </source>
</evidence>
<evidence type="ECO:0000256" key="4">
    <source>
        <dbReference type="ARBA" id="ARBA00013122"/>
    </source>
</evidence>
<keyword evidence="11 14" id="KW-0275">Fatty acid biosynthesis</keyword>
<dbReference type="GO" id="GO:0005789">
    <property type="term" value="C:endoplasmic reticulum membrane"/>
    <property type="evidence" value="ECO:0007669"/>
    <property type="project" value="UniProtKB-SubCell"/>
</dbReference>
<dbReference type="PANTHER" id="PTHR11035:SF3">
    <property type="entry name" value="VERY-LONG-CHAIN (3R)-3-HYDROXYACYL-COA DEHYDRATASE"/>
    <property type="match status" value="1"/>
</dbReference>
<feature type="transmembrane region" description="Helical" evidence="14">
    <location>
        <begin position="58"/>
        <end position="79"/>
    </location>
</feature>
<dbReference type="Pfam" id="PF04387">
    <property type="entry name" value="PTPLA"/>
    <property type="match status" value="1"/>
</dbReference>
<keyword evidence="6 14" id="KW-0812">Transmembrane</keyword>
<evidence type="ECO:0000256" key="12">
    <source>
        <dbReference type="ARBA" id="ARBA00023239"/>
    </source>
</evidence>
<evidence type="ECO:0000313" key="15">
    <source>
        <dbReference type="EMBL" id="CAH1403351.1"/>
    </source>
</evidence>
<evidence type="ECO:0000256" key="2">
    <source>
        <dbReference type="ARBA" id="ARBA00005194"/>
    </source>
</evidence>
<keyword evidence="7 14" id="KW-0276">Fatty acid metabolism</keyword>
<feature type="transmembrane region" description="Helical" evidence="14">
    <location>
        <begin position="196"/>
        <end position="216"/>
    </location>
</feature>
<keyword evidence="5 14" id="KW-0444">Lipid biosynthesis</keyword>
<feature type="transmembrane region" description="Helical" evidence="14">
    <location>
        <begin position="20"/>
        <end position="38"/>
    </location>
</feature>
<keyword evidence="12 14" id="KW-0456">Lyase</keyword>
<evidence type="ECO:0000256" key="1">
    <source>
        <dbReference type="ARBA" id="ARBA00004141"/>
    </source>
</evidence>
<keyword evidence="14" id="KW-0256">Endoplasmic reticulum</keyword>
<organism evidence="15 16">
    <name type="scientific">Nezara viridula</name>
    <name type="common">Southern green stink bug</name>
    <name type="synonym">Cimex viridulus</name>
    <dbReference type="NCBI Taxonomy" id="85310"/>
    <lineage>
        <taxon>Eukaryota</taxon>
        <taxon>Metazoa</taxon>
        <taxon>Ecdysozoa</taxon>
        <taxon>Arthropoda</taxon>
        <taxon>Hexapoda</taxon>
        <taxon>Insecta</taxon>
        <taxon>Pterygota</taxon>
        <taxon>Neoptera</taxon>
        <taxon>Paraneoptera</taxon>
        <taxon>Hemiptera</taxon>
        <taxon>Heteroptera</taxon>
        <taxon>Panheteroptera</taxon>
        <taxon>Pentatomomorpha</taxon>
        <taxon>Pentatomoidea</taxon>
        <taxon>Pentatomidae</taxon>
        <taxon>Pentatominae</taxon>
        <taxon>Nezara</taxon>
    </lineage>
</organism>
<gene>
    <name evidence="15" type="ORF">NEZAVI_LOCUS11966</name>
</gene>
<dbReference type="Proteomes" id="UP001152798">
    <property type="component" value="Chromosome 5"/>
</dbReference>
<sequence>MASEDNVKKRAPSPVLSPMVKLYLFSYNALQFLGWSYLLYQVVIHYASGKDSSSLWEAVKFTLMVFQNAAVLEVLHVMLGLVKSNVVITAMQVASRVMVVCGVLSVTPTAPRSIGLLLLLIAWSVTEIIRYLYYAVNIYTKVPFFIVWCRYTFFYVLYPVGVTGELLCFYAAQKFVKQHHLWSMDLPNVANFTFSYHYFQLAIMASYLPLFPRLYLHMVSQRKKIIGGESGRK</sequence>
<feature type="transmembrane region" description="Helical" evidence="14">
    <location>
        <begin position="113"/>
        <end position="133"/>
    </location>
</feature>
<dbReference type="EC" id="4.2.1.134" evidence="4 14"/>
<keyword evidence="16" id="KW-1185">Reference proteome</keyword>
<dbReference type="OrthoDB" id="46988at2759"/>
<comment type="pathway">
    <text evidence="2 14">Lipid metabolism; fatty acid biosynthesis.</text>
</comment>
<evidence type="ECO:0000256" key="8">
    <source>
        <dbReference type="ARBA" id="ARBA00022989"/>
    </source>
</evidence>
<comment type="similarity">
    <text evidence="3 14">Belongs to the very long-chain fatty acids dehydratase HACD family.</text>
</comment>
<protein>
    <recommendedName>
        <fullName evidence="4 14">Very-long-chain (3R)-3-hydroxyacyl-CoA dehydratase</fullName>
        <ecNumber evidence="4 14">4.2.1.134</ecNumber>
    </recommendedName>
</protein>
<proteinExistence type="inferred from homology"/>
<feature type="transmembrane region" description="Helical" evidence="14">
    <location>
        <begin position="153"/>
        <end position="176"/>
    </location>
</feature>
<keyword evidence="8 14" id="KW-1133">Transmembrane helix</keyword>
<evidence type="ECO:0000256" key="5">
    <source>
        <dbReference type="ARBA" id="ARBA00022516"/>
    </source>
</evidence>
<keyword evidence="10 14" id="KW-0472">Membrane</keyword>
<dbReference type="GO" id="GO:0030148">
    <property type="term" value="P:sphingolipid biosynthetic process"/>
    <property type="evidence" value="ECO:0007669"/>
    <property type="project" value="TreeGrafter"/>
</dbReference>
<dbReference type="GO" id="GO:0102158">
    <property type="term" value="F:very-long-chain (3R)-3-hydroxyacyl-CoA dehydratase activity"/>
    <property type="evidence" value="ECO:0007669"/>
    <property type="project" value="UniProtKB-EC"/>
</dbReference>
<dbReference type="GO" id="GO:0030497">
    <property type="term" value="P:fatty acid elongation"/>
    <property type="evidence" value="ECO:0007669"/>
    <property type="project" value="TreeGrafter"/>
</dbReference>
<comment type="catalytic activity">
    <reaction evidence="13 14">
        <text>a very-long-chain (3R)-3-hydroxyacyl-CoA = a very-long-chain (2E)-enoyl-CoA + H2O</text>
        <dbReference type="Rhea" id="RHEA:45812"/>
        <dbReference type="ChEBI" id="CHEBI:15377"/>
        <dbReference type="ChEBI" id="CHEBI:83728"/>
        <dbReference type="ChEBI" id="CHEBI:85440"/>
        <dbReference type="EC" id="4.2.1.134"/>
    </reaction>
</comment>
<comment type="subcellular location">
    <subcellularLocation>
        <location evidence="14">Endoplasmic reticulum membrane</location>
        <topology evidence="14">Multi-pass membrane protein</topology>
    </subcellularLocation>
    <subcellularLocation>
        <location evidence="1">Membrane</location>
        <topology evidence="1">Multi-pass membrane protein</topology>
    </subcellularLocation>
</comment>
<evidence type="ECO:0000256" key="13">
    <source>
        <dbReference type="ARBA" id="ARBA00036671"/>
    </source>
</evidence>
<evidence type="ECO:0000256" key="6">
    <source>
        <dbReference type="ARBA" id="ARBA00022692"/>
    </source>
</evidence>
<evidence type="ECO:0000256" key="14">
    <source>
        <dbReference type="RuleBase" id="RU363109"/>
    </source>
</evidence>
<keyword evidence="9 14" id="KW-0443">Lipid metabolism</keyword>
<dbReference type="InterPro" id="IPR007482">
    <property type="entry name" value="Tyr_Pase-like_PTPLA"/>
</dbReference>
<name>A0A9P0HJU1_NEZVI</name>
<accession>A0A9P0HJU1</accession>